<dbReference type="SUPFAM" id="SSF47413">
    <property type="entry name" value="lambda repressor-like DNA-binding domains"/>
    <property type="match status" value="1"/>
</dbReference>
<accession>A0A0F9DTP2</accession>
<proteinExistence type="predicted"/>
<name>A0A0F9DTP2_9ZZZZ</name>
<comment type="caution">
    <text evidence="1">The sequence shown here is derived from an EMBL/GenBank/DDBJ whole genome shotgun (WGS) entry which is preliminary data.</text>
</comment>
<gene>
    <name evidence="1" type="ORF">LCGC14_2158300</name>
</gene>
<reference evidence="1" key="1">
    <citation type="journal article" date="2015" name="Nature">
        <title>Complex archaea that bridge the gap between prokaryotes and eukaryotes.</title>
        <authorList>
            <person name="Spang A."/>
            <person name="Saw J.H."/>
            <person name="Jorgensen S.L."/>
            <person name="Zaremba-Niedzwiedzka K."/>
            <person name="Martijn J."/>
            <person name="Lind A.E."/>
            <person name="van Eijk R."/>
            <person name="Schleper C."/>
            <person name="Guy L."/>
            <person name="Ettema T.J."/>
        </authorList>
    </citation>
    <scope>NUCLEOTIDE SEQUENCE</scope>
</reference>
<dbReference type="Gene3D" id="1.10.260.40">
    <property type="entry name" value="lambda repressor-like DNA-binding domains"/>
    <property type="match status" value="1"/>
</dbReference>
<protein>
    <recommendedName>
        <fullName evidence="2">HTH cro/C1-type domain-containing protein</fullName>
    </recommendedName>
</protein>
<organism evidence="1">
    <name type="scientific">marine sediment metagenome</name>
    <dbReference type="NCBI Taxonomy" id="412755"/>
    <lineage>
        <taxon>unclassified sequences</taxon>
        <taxon>metagenomes</taxon>
        <taxon>ecological metagenomes</taxon>
    </lineage>
</organism>
<evidence type="ECO:0008006" key="2">
    <source>
        <dbReference type="Google" id="ProtNLM"/>
    </source>
</evidence>
<dbReference type="AlphaFoldDB" id="A0A0F9DTP2"/>
<evidence type="ECO:0000313" key="1">
    <source>
        <dbReference type="EMBL" id="KKL65104.1"/>
    </source>
</evidence>
<dbReference type="EMBL" id="LAZR01027639">
    <property type="protein sequence ID" value="KKL65104.1"/>
    <property type="molecule type" value="Genomic_DNA"/>
</dbReference>
<dbReference type="GO" id="GO:0003677">
    <property type="term" value="F:DNA binding"/>
    <property type="evidence" value="ECO:0007669"/>
    <property type="project" value="InterPro"/>
</dbReference>
<dbReference type="InterPro" id="IPR010982">
    <property type="entry name" value="Lambda_DNA-bd_dom_sf"/>
</dbReference>
<sequence>MLKAKISSCPNKRMEGRELRRLRVAAGLSERKLAEKFDTYQRQIQRFEKVQYFELPPKRMHDLLTALSATSI</sequence>